<protein>
    <recommendedName>
        <fullName evidence="3">valine--tRNA ligase</fullName>
        <ecNumber evidence="3">6.1.1.9</ecNumber>
    </recommendedName>
    <alternativeName>
        <fullName evidence="10">Valyl-tRNA synthetase</fullName>
    </alternativeName>
</protein>
<dbReference type="GO" id="GO:0002161">
    <property type="term" value="F:aminoacyl-tRNA deacylase activity"/>
    <property type="evidence" value="ECO:0007669"/>
    <property type="project" value="InterPro"/>
</dbReference>
<dbReference type="InterPro" id="IPR009008">
    <property type="entry name" value="Val/Leu/Ile-tRNA-synth_edit"/>
</dbReference>
<dbReference type="GO" id="GO:0004832">
    <property type="term" value="F:valine-tRNA ligase activity"/>
    <property type="evidence" value="ECO:0007669"/>
    <property type="project" value="UniProtKB-EC"/>
</dbReference>
<dbReference type="PROSITE" id="PS00178">
    <property type="entry name" value="AA_TRNA_LIGASE_I"/>
    <property type="match status" value="1"/>
</dbReference>
<comment type="subcellular location">
    <subcellularLocation>
        <location evidence="1">Cytoplasm</location>
    </subcellularLocation>
</comment>
<keyword evidence="4" id="KW-0963">Cytoplasm</keyword>
<evidence type="ECO:0000256" key="7">
    <source>
        <dbReference type="ARBA" id="ARBA00022840"/>
    </source>
</evidence>
<dbReference type="HAMAP" id="MF_02004">
    <property type="entry name" value="Val_tRNA_synth_type1"/>
    <property type="match status" value="1"/>
</dbReference>
<keyword evidence="9 12" id="KW-0030">Aminoacyl-tRNA synthetase</keyword>
<keyword evidence="16" id="KW-1185">Reference proteome</keyword>
<dbReference type="GO" id="GO:0006438">
    <property type="term" value="P:valyl-tRNA aminoacylation"/>
    <property type="evidence" value="ECO:0007669"/>
    <property type="project" value="InterPro"/>
</dbReference>
<keyword evidence="8 12" id="KW-0648">Protein biosynthesis</keyword>
<dbReference type="CDD" id="cd00817">
    <property type="entry name" value="ValRS_core"/>
    <property type="match status" value="1"/>
</dbReference>
<dbReference type="STRING" id="869250.J4C497"/>
<proteinExistence type="inferred from homology"/>
<dbReference type="Gene3D" id="1.10.730.10">
    <property type="entry name" value="Isoleucyl-tRNA Synthetase, Domain 1"/>
    <property type="match status" value="1"/>
</dbReference>
<evidence type="ECO:0000259" key="14">
    <source>
        <dbReference type="Pfam" id="PF08264"/>
    </source>
</evidence>
<dbReference type="VEuPathDB" id="PiroplasmaDB:TOT_040000187"/>
<dbReference type="FunFam" id="3.40.50.620:FF:000020">
    <property type="entry name" value="Valine--tRNA ligase, mitochondrial"/>
    <property type="match status" value="1"/>
</dbReference>
<evidence type="ECO:0000313" key="16">
    <source>
        <dbReference type="Proteomes" id="UP000003786"/>
    </source>
</evidence>
<evidence type="ECO:0000313" key="15">
    <source>
        <dbReference type="EMBL" id="BAM41806.1"/>
    </source>
</evidence>
<evidence type="ECO:0000259" key="13">
    <source>
        <dbReference type="Pfam" id="PF00133"/>
    </source>
</evidence>
<dbReference type="KEGG" id="tot:TOT_040000187"/>
<sequence>MSKSAPKKLLTELESSYNPKLVEEGWYSWWESRKFFTPSTDYDSIPGKNKWVSLLPPPNVTGSLHIGHALTVSIQDCLTRWYLVGVYLIFRHRMKGDATLWLPGTDHAGIATQSVVERMLYQKQKLKRHDVGRPKFVEMVFEWNQKYGSNIKNQLRRMGASLDWTREVFTMDAPRSAAVVEAFVRLYDSGLIYRNTRLVSWCPYLSTALSDIEVEPLEVTSPTFITIPGFESSVEVGSLWVFNYPVVFGSETRHLPVATTRLETMLGDVAVAVNPEDERYKDLVGCKIQHPFFPEREMVVVADAHVDKDFGTGAVKITPSHDKNDYDIAKRHALPFINIFTNDGKINENGGEFSTMHRFQCRKVLEKRLQEIGLFVEKKPNSKPMMVPRCSRTGDIVEYMLIPQWYVDCKDLANKAIEVVKNGSLKITPASHVSVWYQWLENIQDWCISRQLWWGHRIPAYRVTSPEFPPTSDHWVVGRDLEEARERAKKQFPDCKELTLDQDDDVLDTWFSSGLFPLSTMGWPDENAVDFKKFFPTELLETGNDIIFFWVARMVMLSLHFVGKLPFSEVYMHPLVRDAKGEKMSKSKGNVVDPLDIIDGTTLEKLNQTILNSTLPQGEVKKALAMQKQQFPEGIPQCGVDALRLGLLGLMRHHRAIHLDVNKLVSSRHFGNKIWNATKFAILRTKFYEPNGVDYALTWEDKWILHKLNQYVKRVNEAMESYHFYDAVQATYDFWLYQLCDVYLELVKNRLPSLVDDSAFIPNEDSNAAAFVIHNCFSTSLRLLHPIMPFITEELYHHLPPYLVTHESICVSDYPGENAEWEHPELDAEMESLFSVVHSFRSLASTLGLAQNMNKVGFLTVNDEALRKILVDKVHLIELLSKFKSISIADGANEQLSSCVQNVISSSLVTYILVDENVDLVKTSAMLSDRLSKTVKMLDSYLKKLQVPNYEAKVPLSVRELNESKIGELSYEKSQLEAAVSDLERLKLTNHR</sequence>
<evidence type="ECO:0000256" key="4">
    <source>
        <dbReference type="ARBA" id="ARBA00022490"/>
    </source>
</evidence>
<feature type="domain" description="Methionyl/Valyl/Leucyl/Isoleucyl-tRNA synthetase anticodon-binding" evidence="14">
    <location>
        <begin position="701"/>
        <end position="854"/>
    </location>
</feature>
<dbReference type="OrthoDB" id="629407at2759"/>
<dbReference type="Proteomes" id="UP000003786">
    <property type="component" value="Chromosome 4"/>
</dbReference>
<dbReference type="CDD" id="cd07962">
    <property type="entry name" value="Anticodon_Ia_Val"/>
    <property type="match status" value="1"/>
</dbReference>
<dbReference type="eggNOG" id="KOG0432">
    <property type="taxonomic scope" value="Eukaryota"/>
</dbReference>
<dbReference type="PANTHER" id="PTHR11946:SF109">
    <property type="entry name" value="VALINE--TRNA LIGASE"/>
    <property type="match status" value="1"/>
</dbReference>
<dbReference type="InterPro" id="IPR001412">
    <property type="entry name" value="aa-tRNA-synth_I_CS"/>
</dbReference>
<evidence type="ECO:0000256" key="12">
    <source>
        <dbReference type="RuleBase" id="RU363035"/>
    </source>
</evidence>
<dbReference type="AlphaFoldDB" id="J4C497"/>
<dbReference type="SUPFAM" id="SSF50677">
    <property type="entry name" value="ValRS/IleRS/LeuRS editing domain"/>
    <property type="match status" value="1"/>
</dbReference>
<dbReference type="InterPro" id="IPR033705">
    <property type="entry name" value="Anticodon_Ia_Val"/>
</dbReference>
<dbReference type="Gene3D" id="3.40.50.620">
    <property type="entry name" value="HUPs"/>
    <property type="match status" value="2"/>
</dbReference>
<evidence type="ECO:0000256" key="3">
    <source>
        <dbReference type="ARBA" id="ARBA00013169"/>
    </source>
</evidence>
<dbReference type="EC" id="6.1.1.9" evidence="3"/>
<dbReference type="SUPFAM" id="SSF52374">
    <property type="entry name" value="Nucleotidylyl transferase"/>
    <property type="match status" value="1"/>
</dbReference>
<dbReference type="RefSeq" id="XP_009692107.1">
    <property type="nucleotide sequence ID" value="XM_009693812.1"/>
</dbReference>
<dbReference type="FunFam" id="3.40.50.620:FF:000078">
    <property type="entry name" value="Valine--tRNA ligase, mitochondrial"/>
    <property type="match status" value="1"/>
</dbReference>
<dbReference type="Gene3D" id="3.90.740.10">
    <property type="entry name" value="Valyl/Leucyl/Isoleucyl-tRNA synthetase, editing domain"/>
    <property type="match status" value="1"/>
</dbReference>
<dbReference type="InterPro" id="IPR009080">
    <property type="entry name" value="tRNAsynth_Ia_anticodon-bd"/>
</dbReference>
<evidence type="ECO:0000256" key="2">
    <source>
        <dbReference type="ARBA" id="ARBA00005594"/>
    </source>
</evidence>
<dbReference type="EMBL" id="AP011949">
    <property type="protein sequence ID" value="BAM41806.1"/>
    <property type="molecule type" value="Genomic_DNA"/>
</dbReference>
<dbReference type="InterPro" id="IPR014729">
    <property type="entry name" value="Rossmann-like_a/b/a_fold"/>
</dbReference>
<evidence type="ECO:0000256" key="6">
    <source>
        <dbReference type="ARBA" id="ARBA00022741"/>
    </source>
</evidence>
<dbReference type="NCBIfam" id="NF004349">
    <property type="entry name" value="PRK05729.1"/>
    <property type="match status" value="1"/>
</dbReference>
<keyword evidence="5 12" id="KW-0436">Ligase</keyword>
<dbReference type="InterPro" id="IPR002303">
    <property type="entry name" value="Valyl-tRNA_ligase"/>
</dbReference>
<dbReference type="GO" id="GO:0005524">
    <property type="term" value="F:ATP binding"/>
    <property type="evidence" value="ECO:0007669"/>
    <property type="project" value="UniProtKB-KW"/>
</dbReference>
<comment type="catalytic activity">
    <reaction evidence="11">
        <text>tRNA(Val) + L-valine + ATP = L-valyl-tRNA(Val) + AMP + diphosphate</text>
        <dbReference type="Rhea" id="RHEA:10704"/>
        <dbReference type="Rhea" id="RHEA-COMP:9672"/>
        <dbReference type="Rhea" id="RHEA-COMP:9708"/>
        <dbReference type="ChEBI" id="CHEBI:30616"/>
        <dbReference type="ChEBI" id="CHEBI:33019"/>
        <dbReference type="ChEBI" id="CHEBI:57762"/>
        <dbReference type="ChEBI" id="CHEBI:78442"/>
        <dbReference type="ChEBI" id="CHEBI:78537"/>
        <dbReference type="ChEBI" id="CHEBI:456215"/>
        <dbReference type="EC" id="6.1.1.9"/>
    </reaction>
</comment>
<dbReference type="SUPFAM" id="SSF47323">
    <property type="entry name" value="Anticodon-binding domain of a subclass of class I aminoacyl-tRNA synthetases"/>
    <property type="match status" value="1"/>
</dbReference>
<evidence type="ECO:0000256" key="10">
    <source>
        <dbReference type="ARBA" id="ARBA00029936"/>
    </source>
</evidence>
<comment type="similarity">
    <text evidence="2 12">Belongs to the class-I aminoacyl-tRNA synthetase family.</text>
</comment>
<evidence type="ECO:0000256" key="5">
    <source>
        <dbReference type="ARBA" id="ARBA00022598"/>
    </source>
</evidence>
<evidence type="ECO:0000256" key="9">
    <source>
        <dbReference type="ARBA" id="ARBA00023146"/>
    </source>
</evidence>
<reference evidence="15 16" key="1">
    <citation type="journal article" date="2012" name="MBio">
        <title>Comparative genome analysis of three eukaryotic parasites with differing abilities to transform leukocytes reveals key mediators of Theileria-induced leukocyte transformation.</title>
        <authorList>
            <person name="Hayashida K."/>
            <person name="Hara Y."/>
            <person name="Abe T."/>
            <person name="Yamasaki C."/>
            <person name="Toyoda A."/>
            <person name="Kosuge T."/>
            <person name="Suzuki Y."/>
            <person name="Sato Y."/>
            <person name="Kawashima S."/>
            <person name="Katayama T."/>
            <person name="Wakaguri H."/>
            <person name="Inoue N."/>
            <person name="Homma K."/>
            <person name="Tada-Umezaki M."/>
            <person name="Yagi Y."/>
            <person name="Fujii Y."/>
            <person name="Habara T."/>
            <person name="Kanehisa M."/>
            <person name="Watanabe H."/>
            <person name="Ito K."/>
            <person name="Gojobori T."/>
            <person name="Sugawara H."/>
            <person name="Imanishi T."/>
            <person name="Weir W."/>
            <person name="Gardner M."/>
            <person name="Pain A."/>
            <person name="Shiels B."/>
            <person name="Hattori M."/>
            <person name="Nene V."/>
            <person name="Sugimoto C."/>
        </authorList>
    </citation>
    <scope>NUCLEOTIDE SEQUENCE [LARGE SCALE GENOMIC DNA]</scope>
    <source>
        <strain evidence="15 16">Shintoku</strain>
    </source>
</reference>
<dbReference type="Pfam" id="PF08264">
    <property type="entry name" value="Anticodon_1"/>
    <property type="match status" value="1"/>
</dbReference>
<dbReference type="InterPro" id="IPR013155">
    <property type="entry name" value="M/V/L/I-tRNA-synth_anticd-bd"/>
</dbReference>
<dbReference type="GO" id="GO:0005829">
    <property type="term" value="C:cytosol"/>
    <property type="evidence" value="ECO:0007669"/>
    <property type="project" value="TreeGrafter"/>
</dbReference>
<keyword evidence="7 12" id="KW-0067">ATP-binding</keyword>
<dbReference type="InterPro" id="IPR002300">
    <property type="entry name" value="aa-tRNA-synth_Ia"/>
</dbReference>
<dbReference type="PRINTS" id="PR00986">
    <property type="entry name" value="TRNASYNTHVAL"/>
</dbReference>
<organism evidence="15 16">
    <name type="scientific">Theileria orientalis strain Shintoku</name>
    <dbReference type="NCBI Taxonomy" id="869250"/>
    <lineage>
        <taxon>Eukaryota</taxon>
        <taxon>Sar</taxon>
        <taxon>Alveolata</taxon>
        <taxon>Apicomplexa</taxon>
        <taxon>Aconoidasida</taxon>
        <taxon>Piroplasmida</taxon>
        <taxon>Theileriidae</taxon>
        <taxon>Theileria</taxon>
    </lineage>
</organism>
<evidence type="ECO:0000256" key="8">
    <source>
        <dbReference type="ARBA" id="ARBA00022917"/>
    </source>
</evidence>
<dbReference type="NCBIfam" id="TIGR00422">
    <property type="entry name" value="valS"/>
    <property type="match status" value="1"/>
</dbReference>
<dbReference type="GeneID" id="20716280"/>
<dbReference type="Pfam" id="PF00133">
    <property type="entry name" value="tRNA-synt_1"/>
    <property type="match status" value="1"/>
</dbReference>
<dbReference type="OMA" id="LDTWMDS"/>
<accession>J4C497</accession>
<evidence type="ECO:0000256" key="11">
    <source>
        <dbReference type="ARBA" id="ARBA00047552"/>
    </source>
</evidence>
<gene>
    <name evidence="15" type="ORF">TOT_040000187</name>
</gene>
<dbReference type="PANTHER" id="PTHR11946">
    <property type="entry name" value="VALYL-TRNA SYNTHETASES"/>
    <property type="match status" value="1"/>
</dbReference>
<evidence type="ECO:0000256" key="1">
    <source>
        <dbReference type="ARBA" id="ARBA00004496"/>
    </source>
</evidence>
<feature type="domain" description="Aminoacyl-tRNA synthetase class Ia" evidence="13">
    <location>
        <begin position="26"/>
        <end position="659"/>
    </location>
</feature>
<name>J4C497_THEOR</name>
<keyword evidence="6 12" id="KW-0547">Nucleotide-binding</keyword>